<feature type="binding site" evidence="4">
    <location>
        <position position="105"/>
    </location>
    <ligand>
        <name>1-deoxy-D-xylulose 5-phosphate</name>
        <dbReference type="ChEBI" id="CHEBI:57792"/>
    </ligand>
</feature>
<dbReference type="HAMAP" id="MF_00279">
    <property type="entry name" value="PdxJ"/>
    <property type="match status" value="1"/>
</dbReference>
<comment type="subunit">
    <text evidence="4">Homooctamer; tetramer of dimers.</text>
</comment>
<gene>
    <name evidence="4" type="primary">pdxJ</name>
    <name evidence="6" type="ORF">BVL52_00005</name>
</gene>
<feature type="active site" description="Proton acceptor" evidence="4">
    <location>
        <position position="75"/>
    </location>
</feature>
<dbReference type="NCBIfam" id="TIGR00559">
    <property type="entry name" value="pdxJ"/>
    <property type="match status" value="1"/>
</dbReference>
<feature type="active site" description="Proton acceptor" evidence="4">
    <location>
        <position position="48"/>
    </location>
</feature>
<comment type="function">
    <text evidence="4">Catalyzes the complicated ring closure reaction between the two acyclic compounds 1-deoxy-D-xylulose-5-phosphate (DXP) and 3-amino-2-oxopropyl phosphate (1-amino-acetone-3-phosphate or AAP) to form pyridoxine 5'-phosphate (PNP) and inorganic phosphate.</text>
</comment>
<feature type="active site" description="Proton donor" evidence="4">
    <location>
        <position position="194"/>
    </location>
</feature>
<dbReference type="SUPFAM" id="SSF63892">
    <property type="entry name" value="Pyridoxine 5'-phosphate synthase"/>
    <property type="match status" value="1"/>
</dbReference>
<feature type="site" description="Transition state stabilizer" evidence="4">
    <location>
        <position position="154"/>
    </location>
</feature>
<evidence type="ECO:0000256" key="3">
    <source>
        <dbReference type="ARBA" id="ARBA00023096"/>
    </source>
</evidence>
<sequence length="246" mass="27056">MKEFSRVLLGVNIDHVATLRQARGTRYPDPVKAALDAEEAGADGITLHLREDRRHIQERDVRLLRDLLQTRMNLEVALTPEMLAFAQEIRPEHVCLVPERREELTTEGGLDVLGQVQRIRDAIAALPASEVSLFIDPDLQQIQAAKDSGAPVIELHTGRYAEAETQEAQAHELQRLARAVEFATGLGLVVNAGHGLHYHNVQPIAALPGINELNIGHAIVAQAVFVGFKQAVKDMAELICCNSIVK</sequence>
<keyword evidence="7" id="KW-1185">Reference proteome</keyword>
<proteinExistence type="inferred from homology"/>
<dbReference type="InterPro" id="IPR013785">
    <property type="entry name" value="Aldolase_TIM"/>
</dbReference>
<accession>A0ABX3IZT4</accession>
<feature type="binding site" evidence="4">
    <location>
        <begin position="216"/>
        <end position="217"/>
    </location>
    <ligand>
        <name>3-amino-2-oxopropyl phosphate</name>
        <dbReference type="ChEBI" id="CHEBI:57279"/>
    </ligand>
</feature>
<keyword evidence="3 4" id="KW-0664">Pyridoxine biosynthesis</keyword>
<name>A0ABX3IZT4_9PSED</name>
<feature type="binding site" evidence="4">
    <location>
        <position position="12"/>
    </location>
    <ligand>
        <name>3-amino-2-oxopropyl phosphate</name>
        <dbReference type="ChEBI" id="CHEBI:57279"/>
    </ligand>
</feature>
<feature type="binding site" evidence="4">
    <location>
        <position position="23"/>
    </location>
    <ligand>
        <name>3-amino-2-oxopropyl phosphate</name>
        <dbReference type="ChEBI" id="CHEBI:57279"/>
    </ligand>
</feature>
<comment type="subcellular location">
    <subcellularLocation>
        <location evidence="4">Cytoplasm</location>
    </subcellularLocation>
</comment>
<organism evidence="6 7">
    <name type="scientific">Pseudomonas oryzihabitans</name>
    <dbReference type="NCBI Taxonomy" id="47885"/>
    <lineage>
        <taxon>Bacteria</taxon>
        <taxon>Pseudomonadati</taxon>
        <taxon>Pseudomonadota</taxon>
        <taxon>Gammaproteobacteria</taxon>
        <taxon>Pseudomonadales</taxon>
        <taxon>Pseudomonadaceae</taxon>
        <taxon>Pseudomonas</taxon>
    </lineage>
</organism>
<comment type="pathway">
    <text evidence="4">Cofactor biosynthesis; pyridoxine 5'-phosphate biosynthesis; pyridoxine 5'-phosphate from D-erythrose 4-phosphate: step 5/5.</text>
</comment>
<feature type="binding site" evidence="4">
    <location>
        <position position="195"/>
    </location>
    <ligand>
        <name>3-amino-2-oxopropyl phosphate</name>
        <dbReference type="ChEBI" id="CHEBI:57279"/>
    </ligand>
</feature>
<dbReference type="NCBIfam" id="NF003623">
    <property type="entry name" value="PRK05265.1-1"/>
    <property type="match status" value="1"/>
</dbReference>
<feature type="binding site" evidence="4">
    <location>
        <begin position="14"/>
        <end position="15"/>
    </location>
    <ligand>
        <name>1-deoxy-D-xylulose 5-phosphate</name>
        <dbReference type="ChEBI" id="CHEBI:57792"/>
    </ligand>
</feature>
<feature type="binding site" evidence="4">
    <location>
        <position position="50"/>
    </location>
    <ligand>
        <name>1-deoxy-D-xylulose 5-phosphate</name>
        <dbReference type="ChEBI" id="CHEBI:57792"/>
    </ligand>
</feature>
<dbReference type="InterPro" id="IPR004569">
    <property type="entry name" value="PyrdxlP_synth_PdxJ"/>
</dbReference>
<dbReference type="PANTHER" id="PTHR30456:SF0">
    <property type="entry name" value="PYRIDOXINE 5'-PHOSPHATE SYNTHASE"/>
    <property type="match status" value="1"/>
</dbReference>
<evidence type="ECO:0000256" key="5">
    <source>
        <dbReference type="NCBIfam" id="TIGR00559"/>
    </source>
</evidence>
<dbReference type="InterPro" id="IPR036130">
    <property type="entry name" value="Pyridoxine-5'_phos_synth"/>
</dbReference>
<evidence type="ECO:0000256" key="4">
    <source>
        <dbReference type="HAMAP-Rule" id="MF_00279"/>
    </source>
</evidence>
<comment type="caution">
    <text evidence="6">The sequence shown here is derived from an EMBL/GenBank/DDBJ whole genome shotgun (WGS) entry which is preliminary data.</text>
</comment>
<dbReference type="CDD" id="cd00003">
    <property type="entry name" value="PNPsynthase"/>
    <property type="match status" value="1"/>
</dbReference>
<dbReference type="Gene3D" id="3.20.20.70">
    <property type="entry name" value="Aldolase class I"/>
    <property type="match status" value="1"/>
</dbReference>
<evidence type="ECO:0000313" key="7">
    <source>
        <dbReference type="Proteomes" id="UP000189310"/>
    </source>
</evidence>
<protein>
    <recommendedName>
        <fullName evidence="4 5">Pyridoxine 5'-phosphate synthase</fullName>
        <shortName evidence="4">PNP synthase</shortName>
        <ecNumber evidence="4 5">2.6.99.2</ecNumber>
    </recommendedName>
</protein>
<feature type="binding site" evidence="4">
    <location>
        <position position="55"/>
    </location>
    <ligand>
        <name>1-deoxy-D-xylulose 5-phosphate</name>
        <dbReference type="ChEBI" id="CHEBI:57792"/>
    </ligand>
</feature>
<dbReference type="NCBIfam" id="NF003625">
    <property type="entry name" value="PRK05265.1-3"/>
    <property type="match status" value="1"/>
</dbReference>
<dbReference type="NCBIfam" id="NF003627">
    <property type="entry name" value="PRK05265.1-5"/>
    <property type="match status" value="1"/>
</dbReference>
<comment type="similarity">
    <text evidence="4">Belongs to the PNP synthase family.</text>
</comment>
<keyword evidence="1 4" id="KW-0963">Cytoplasm</keyword>
<keyword evidence="2 4" id="KW-0808">Transferase</keyword>
<reference evidence="6 7" key="1">
    <citation type="submission" date="2017-01" db="EMBL/GenBank/DDBJ databases">
        <title>Pseudomonas psychrotolerans genome sequencing and assembly.</title>
        <authorList>
            <person name="Vyas B."/>
            <person name="Mayilraj S."/>
        </authorList>
    </citation>
    <scope>NUCLEOTIDE SEQUENCE [LARGE SCALE GENOMIC DNA]</scope>
    <source>
        <strain evidence="6 7">SDS18</strain>
    </source>
</reference>
<dbReference type="EC" id="2.6.99.2" evidence="4 5"/>
<dbReference type="PANTHER" id="PTHR30456">
    <property type="entry name" value="PYRIDOXINE 5'-PHOSPHATE SYNTHASE"/>
    <property type="match status" value="1"/>
</dbReference>
<evidence type="ECO:0000256" key="1">
    <source>
        <dbReference type="ARBA" id="ARBA00022490"/>
    </source>
</evidence>
<comment type="catalytic activity">
    <reaction evidence="4">
        <text>3-amino-2-oxopropyl phosphate + 1-deoxy-D-xylulose 5-phosphate = pyridoxine 5'-phosphate + phosphate + 2 H2O + H(+)</text>
        <dbReference type="Rhea" id="RHEA:15265"/>
        <dbReference type="ChEBI" id="CHEBI:15377"/>
        <dbReference type="ChEBI" id="CHEBI:15378"/>
        <dbReference type="ChEBI" id="CHEBI:43474"/>
        <dbReference type="ChEBI" id="CHEBI:57279"/>
        <dbReference type="ChEBI" id="CHEBI:57792"/>
        <dbReference type="ChEBI" id="CHEBI:58589"/>
        <dbReference type="EC" id="2.6.99.2"/>
    </reaction>
</comment>
<dbReference type="Pfam" id="PF03740">
    <property type="entry name" value="PdxJ"/>
    <property type="match status" value="1"/>
</dbReference>
<evidence type="ECO:0000313" key="6">
    <source>
        <dbReference type="EMBL" id="ONN73228.1"/>
    </source>
</evidence>
<dbReference type="Proteomes" id="UP000189310">
    <property type="component" value="Unassembled WGS sequence"/>
</dbReference>
<evidence type="ECO:0000256" key="2">
    <source>
        <dbReference type="ARBA" id="ARBA00022679"/>
    </source>
</evidence>
<dbReference type="RefSeq" id="WP_077170936.1">
    <property type="nucleotide sequence ID" value="NZ_MTLN01000001.1"/>
</dbReference>
<dbReference type="EMBL" id="MTLN01000001">
    <property type="protein sequence ID" value="ONN73228.1"/>
    <property type="molecule type" value="Genomic_DNA"/>
</dbReference>